<reference evidence="3" key="1">
    <citation type="journal article" date="2019" name="Int. J. Syst. Evol. Microbiol.">
        <title>The Global Catalogue of Microorganisms (GCM) 10K type strain sequencing project: providing services to taxonomists for standard genome sequencing and annotation.</title>
        <authorList>
            <consortium name="The Broad Institute Genomics Platform"/>
            <consortium name="The Broad Institute Genome Sequencing Center for Infectious Disease"/>
            <person name="Wu L."/>
            <person name="Ma J."/>
        </authorList>
    </citation>
    <scope>NUCLEOTIDE SEQUENCE [LARGE SCALE GENOMIC DNA]</scope>
    <source>
        <strain evidence="3">CGMCC 1.16226</strain>
    </source>
</reference>
<name>A0ABW4WB74_9HYPH</name>
<protein>
    <recommendedName>
        <fullName evidence="4">Transmembrane protein</fullName>
    </recommendedName>
</protein>
<feature type="transmembrane region" description="Helical" evidence="1">
    <location>
        <begin position="123"/>
        <end position="141"/>
    </location>
</feature>
<dbReference type="Proteomes" id="UP001597349">
    <property type="component" value="Unassembled WGS sequence"/>
</dbReference>
<keyword evidence="1" id="KW-1133">Transmembrane helix</keyword>
<feature type="transmembrane region" description="Helical" evidence="1">
    <location>
        <begin position="83"/>
        <end position="103"/>
    </location>
</feature>
<gene>
    <name evidence="2" type="ORF">ACFSQT_12580</name>
</gene>
<keyword evidence="3" id="KW-1185">Reference proteome</keyword>
<feature type="transmembrane region" description="Helical" evidence="1">
    <location>
        <begin position="49"/>
        <end position="71"/>
    </location>
</feature>
<keyword evidence="1" id="KW-0812">Transmembrane</keyword>
<feature type="transmembrane region" description="Helical" evidence="1">
    <location>
        <begin position="199"/>
        <end position="218"/>
    </location>
</feature>
<accession>A0ABW4WB74</accession>
<proteinExistence type="predicted"/>
<sequence length="238" mass="26069">MRKYVLAFFSLCIDYVWINAAVVLADRLFPEIVETILGQPMSWAARQVVSLVLLSLARFANASLGEWLLSYALAEKPAGQRQWANLLLGTLGFVSGLWTLLHSTEPGDGVPFLLMVEDSPQKMAAIALYSVLSSWGGVMLLRFTPRAKLYNAVLSFSTLPLAAINQMFSHDALVASILLRSNSTAHPFTMEKAELYARLSIYYAILLVAVQLAILYFCRERPAAAVQGQPEGSPGGQA</sequence>
<organism evidence="2 3">
    <name type="scientific">Mesorhizobium calcicola</name>
    <dbReference type="NCBI Taxonomy" id="1300310"/>
    <lineage>
        <taxon>Bacteria</taxon>
        <taxon>Pseudomonadati</taxon>
        <taxon>Pseudomonadota</taxon>
        <taxon>Alphaproteobacteria</taxon>
        <taxon>Hyphomicrobiales</taxon>
        <taxon>Phyllobacteriaceae</taxon>
        <taxon>Mesorhizobium</taxon>
    </lineage>
</organism>
<evidence type="ECO:0000313" key="2">
    <source>
        <dbReference type="EMBL" id="MFD2053891.1"/>
    </source>
</evidence>
<dbReference type="EMBL" id="JBHUGY010000020">
    <property type="protein sequence ID" value="MFD2053891.1"/>
    <property type="molecule type" value="Genomic_DNA"/>
</dbReference>
<evidence type="ECO:0000313" key="3">
    <source>
        <dbReference type="Proteomes" id="UP001597349"/>
    </source>
</evidence>
<keyword evidence="1" id="KW-0472">Membrane</keyword>
<feature type="transmembrane region" description="Helical" evidence="1">
    <location>
        <begin position="153"/>
        <end position="179"/>
    </location>
</feature>
<comment type="caution">
    <text evidence="2">The sequence shown here is derived from an EMBL/GenBank/DDBJ whole genome shotgun (WGS) entry which is preliminary data.</text>
</comment>
<dbReference type="RefSeq" id="WP_379018953.1">
    <property type="nucleotide sequence ID" value="NZ_JBHUGY010000020.1"/>
</dbReference>
<evidence type="ECO:0000256" key="1">
    <source>
        <dbReference type="SAM" id="Phobius"/>
    </source>
</evidence>
<evidence type="ECO:0008006" key="4">
    <source>
        <dbReference type="Google" id="ProtNLM"/>
    </source>
</evidence>